<name>A0A166BZF5_METOA</name>
<dbReference type="STRING" id="66851.MBORA_02120"/>
<reference evidence="2" key="1">
    <citation type="journal article" date="2016" name="Genome Announc.">
        <title>Draft Genome Sequences of Methanobrevibacter curvatus DSM11111, Methanobrevibacter cuticularis DSM11139, Methanobrevibacter filiformis DSM11501, and Methanobrevibacter oralis DSM7256.</title>
        <authorList>
            <person name="Poehlein A."/>
            <person name="Seedorf H."/>
        </authorList>
    </citation>
    <scope>NUCLEOTIDE SEQUENCE [LARGE SCALE GENOMIC DNA]</scope>
    <source>
        <strain evidence="2">DSM 7256 / JCM 30027 / ZR</strain>
    </source>
</reference>
<dbReference type="Proteomes" id="UP000077428">
    <property type="component" value="Unassembled WGS sequence"/>
</dbReference>
<gene>
    <name evidence="1" type="ORF">MBORA_02120</name>
</gene>
<keyword evidence="2" id="KW-1185">Reference proteome</keyword>
<evidence type="ECO:0000313" key="1">
    <source>
        <dbReference type="EMBL" id="KZX13972.1"/>
    </source>
</evidence>
<organism evidence="1 2">
    <name type="scientific">Methanobrevibacter oralis</name>
    <dbReference type="NCBI Taxonomy" id="66851"/>
    <lineage>
        <taxon>Archaea</taxon>
        <taxon>Methanobacteriati</taxon>
        <taxon>Methanobacteriota</taxon>
        <taxon>Methanomada group</taxon>
        <taxon>Methanobacteria</taxon>
        <taxon>Methanobacteriales</taxon>
        <taxon>Methanobacteriaceae</taxon>
        <taxon>Methanobrevibacter</taxon>
    </lineage>
</organism>
<dbReference type="AlphaFoldDB" id="A0A166BZF5"/>
<sequence>MYSDEEKIKLMKDLKEMEEFKADVDDEGKLLQEDLIKFFVDGIGDKEDLSLRVELYLYAFKLFTRRSVQINKSDFVVYLNAYDVEYDLLKLVKNDLNNFEIVISTELENNNPFLNLNFILRY</sequence>
<dbReference type="OrthoDB" id="76677at2157"/>
<proteinExistence type="predicted"/>
<dbReference type="PATRIC" id="fig|66851.6.peg.260"/>
<protein>
    <submittedName>
        <fullName evidence="1">Uncharacterized protein</fullName>
    </submittedName>
</protein>
<comment type="caution">
    <text evidence="1">The sequence shown here is derived from an EMBL/GenBank/DDBJ whole genome shotgun (WGS) entry which is preliminary data.</text>
</comment>
<dbReference type="RefSeq" id="WP_042692593.1">
    <property type="nucleotide sequence ID" value="NZ_CABMAB010000011.1"/>
</dbReference>
<dbReference type="EMBL" id="LWMU01000041">
    <property type="protein sequence ID" value="KZX13972.1"/>
    <property type="molecule type" value="Genomic_DNA"/>
</dbReference>
<evidence type="ECO:0000313" key="2">
    <source>
        <dbReference type="Proteomes" id="UP000077428"/>
    </source>
</evidence>
<accession>A0A166BZF5</accession>